<dbReference type="Proteomes" id="UP001596058">
    <property type="component" value="Unassembled WGS sequence"/>
</dbReference>
<name>A0ABW1CQB9_9ACTN</name>
<accession>A0ABW1CQB9</accession>
<dbReference type="RefSeq" id="WP_379517082.1">
    <property type="nucleotide sequence ID" value="NZ_JBHSPA010000031.1"/>
</dbReference>
<proteinExistence type="predicted"/>
<protein>
    <submittedName>
        <fullName evidence="2">Uncharacterized protein</fullName>
    </submittedName>
</protein>
<evidence type="ECO:0000313" key="3">
    <source>
        <dbReference type="Proteomes" id="UP001596058"/>
    </source>
</evidence>
<reference evidence="3" key="1">
    <citation type="journal article" date="2019" name="Int. J. Syst. Evol. Microbiol.">
        <title>The Global Catalogue of Microorganisms (GCM) 10K type strain sequencing project: providing services to taxonomists for standard genome sequencing and annotation.</title>
        <authorList>
            <consortium name="The Broad Institute Genomics Platform"/>
            <consortium name="The Broad Institute Genome Sequencing Center for Infectious Disease"/>
            <person name="Wu L."/>
            <person name="Ma J."/>
        </authorList>
    </citation>
    <scope>NUCLEOTIDE SEQUENCE [LARGE SCALE GENOMIC DNA]</scope>
    <source>
        <strain evidence="3">CCUG 53903</strain>
    </source>
</reference>
<dbReference type="EMBL" id="JBHSPA010000031">
    <property type="protein sequence ID" value="MFC5827577.1"/>
    <property type="molecule type" value="Genomic_DNA"/>
</dbReference>
<feature type="region of interest" description="Disordered" evidence="1">
    <location>
        <begin position="1"/>
        <end position="21"/>
    </location>
</feature>
<sequence length="200" mass="20968">MGPNEATAASGSSATPPNPAAVRTCEQLAQALKALAGTRGPQGIETAAGKLKPPESLAKSTVSDMFIRGRPSERTLAVFLRVCGVSRDRHEAWQAARRRAVGEDGEPDLARLVDLLPAGDADPVADLGVHAAIDVPGAAGDLPVYVERDTDTDPAGVRALIRNAVAGGQGRLLLLDRRCLLSGLGRRPWRSRPVRRFAGG</sequence>
<comment type="caution">
    <text evidence="2">The sequence shown here is derived from an EMBL/GenBank/DDBJ whole genome shotgun (WGS) entry which is preliminary data.</text>
</comment>
<evidence type="ECO:0000256" key="1">
    <source>
        <dbReference type="SAM" id="MobiDB-lite"/>
    </source>
</evidence>
<evidence type="ECO:0000313" key="2">
    <source>
        <dbReference type="EMBL" id="MFC5827577.1"/>
    </source>
</evidence>
<feature type="compositionally biased region" description="Low complexity" evidence="1">
    <location>
        <begin position="1"/>
        <end position="15"/>
    </location>
</feature>
<organism evidence="2 3">
    <name type="scientific">Nonomuraea insulae</name>
    <dbReference type="NCBI Taxonomy" id="1616787"/>
    <lineage>
        <taxon>Bacteria</taxon>
        <taxon>Bacillati</taxon>
        <taxon>Actinomycetota</taxon>
        <taxon>Actinomycetes</taxon>
        <taxon>Streptosporangiales</taxon>
        <taxon>Streptosporangiaceae</taxon>
        <taxon>Nonomuraea</taxon>
    </lineage>
</organism>
<gene>
    <name evidence="2" type="ORF">ACFPZ3_27270</name>
</gene>
<keyword evidence="3" id="KW-1185">Reference proteome</keyword>